<dbReference type="Pfam" id="PF07873">
    <property type="entry name" value="YabP"/>
    <property type="match status" value="1"/>
</dbReference>
<gene>
    <name evidence="1" type="ORF">DWX94_04620</name>
</gene>
<name>A0A3R5WSA5_9FIRM</name>
<dbReference type="InterPro" id="IPR022476">
    <property type="entry name" value="Spore_YabP/YqfC"/>
</dbReference>
<dbReference type="OrthoDB" id="2989236at2"/>
<proteinExistence type="predicted"/>
<reference evidence="1 2" key="1">
    <citation type="submission" date="2018-08" db="EMBL/GenBank/DDBJ databases">
        <title>A genome reference for cultivated species of the human gut microbiota.</title>
        <authorList>
            <person name="Zou Y."/>
            <person name="Xue W."/>
            <person name="Luo G."/>
        </authorList>
    </citation>
    <scope>NUCLEOTIDE SEQUENCE [LARGE SCALE GENOMIC DNA]</scope>
    <source>
        <strain evidence="1 2">AF22-21</strain>
    </source>
</reference>
<sequence length="91" mass="10606">MKDRLKKVIEMEPPGWCPDAKCSTSRMTVFNNEEILIENFRHVIYCHDERISVKTQKGILNIYGTGLQIDYYTGYEIKIYGVISSVDWLTV</sequence>
<evidence type="ECO:0000313" key="1">
    <source>
        <dbReference type="EMBL" id="RGS43353.1"/>
    </source>
</evidence>
<dbReference type="Proteomes" id="UP000283295">
    <property type="component" value="Unassembled WGS sequence"/>
</dbReference>
<dbReference type="EMBL" id="QRVK01000007">
    <property type="protein sequence ID" value="RGS43353.1"/>
    <property type="molecule type" value="Genomic_DNA"/>
</dbReference>
<evidence type="ECO:0008006" key="3">
    <source>
        <dbReference type="Google" id="ProtNLM"/>
    </source>
</evidence>
<accession>A0A3R5WSA5</accession>
<dbReference type="AlphaFoldDB" id="A0A3R5WSA5"/>
<organism evidence="1 2">
    <name type="scientific">Coprococcus eutactus</name>
    <dbReference type="NCBI Taxonomy" id="33043"/>
    <lineage>
        <taxon>Bacteria</taxon>
        <taxon>Bacillati</taxon>
        <taxon>Bacillota</taxon>
        <taxon>Clostridia</taxon>
        <taxon>Lachnospirales</taxon>
        <taxon>Lachnospiraceae</taxon>
        <taxon>Coprococcus</taxon>
    </lineage>
</organism>
<evidence type="ECO:0000313" key="2">
    <source>
        <dbReference type="Proteomes" id="UP000283295"/>
    </source>
</evidence>
<comment type="caution">
    <text evidence="1">The sequence shown here is derived from an EMBL/GenBank/DDBJ whole genome shotgun (WGS) entry which is preliminary data.</text>
</comment>
<protein>
    <recommendedName>
        <fullName evidence="3">Sporulation protein YqfC</fullName>
    </recommendedName>
</protein>